<evidence type="ECO:0000256" key="1">
    <source>
        <dbReference type="SAM" id="MobiDB-lite"/>
    </source>
</evidence>
<feature type="region of interest" description="Disordered" evidence="1">
    <location>
        <begin position="190"/>
        <end position="265"/>
    </location>
</feature>
<evidence type="ECO:0000313" key="5">
    <source>
        <dbReference type="Proteomes" id="UP000494165"/>
    </source>
</evidence>
<feature type="compositionally biased region" description="Polar residues" evidence="1">
    <location>
        <begin position="202"/>
        <end position="211"/>
    </location>
</feature>
<dbReference type="PANTHER" id="PTHR36299:SF4">
    <property type="entry name" value="GH07892P-RELATED"/>
    <property type="match status" value="1"/>
</dbReference>
<feature type="signal peptide" evidence="2">
    <location>
        <begin position="1"/>
        <end position="32"/>
    </location>
</feature>
<dbReference type="PANTHER" id="PTHR36299">
    <property type="entry name" value="AGAP008005-PA"/>
    <property type="match status" value="1"/>
</dbReference>
<proteinExistence type="predicted"/>
<name>A0A8S1CC74_9INSE</name>
<organism evidence="4 5">
    <name type="scientific">Cloeon dipterum</name>
    <dbReference type="NCBI Taxonomy" id="197152"/>
    <lineage>
        <taxon>Eukaryota</taxon>
        <taxon>Metazoa</taxon>
        <taxon>Ecdysozoa</taxon>
        <taxon>Arthropoda</taxon>
        <taxon>Hexapoda</taxon>
        <taxon>Insecta</taxon>
        <taxon>Pterygota</taxon>
        <taxon>Palaeoptera</taxon>
        <taxon>Ephemeroptera</taxon>
        <taxon>Pisciforma</taxon>
        <taxon>Baetidae</taxon>
        <taxon>Cloeon</taxon>
    </lineage>
</organism>
<dbReference type="EMBL" id="CADEPI010000029">
    <property type="protein sequence ID" value="CAB3367147.1"/>
    <property type="molecule type" value="Genomic_DNA"/>
</dbReference>
<sequence>MCGGCEATGMEKFVALIALGLLNLATPSCARAHPPGYFFNVTLPPEVFADLAQEKGADATVFRAESKGPCRCLEGICKCCTGVSFASLGQEFCANMQYDQSEFEMAVSITMNNKMLYKRVVSGKNPRPVCIPVPRLRFVTLCTKFSNVYLAGPNIHTCIDMEGRVFGEPMFEMSFDCVKVGMEGVALLSPEEGGVSAGGGQTSDQQPQKPSNVDDVYDQLDPEDYTNDNLQEDVYEPTPITPVKKTKKKPKPTPRPTSKTSDSHIVRIQPMRVEGKVNLPSLPTTTFIEIEEIHKTNRRPRE</sequence>
<comment type="caution">
    <text evidence="4">The sequence shown here is derived from an EMBL/GenBank/DDBJ whole genome shotgun (WGS) entry which is preliminary data.</text>
</comment>
<feature type="compositionally biased region" description="Acidic residues" evidence="1">
    <location>
        <begin position="215"/>
        <end position="235"/>
    </location>
</feature>
<feature type="domain" description="DUF4773" evidence="3">
    <location>
        <begin position="69"/>
        <end position="184"/>
    </location>
</feature>
<keyword evidence="2" id="KW-0732">Signal</keyword>
<evidence type="ECO:0000313" key="4">
    <source>
        <dbReference type="EMBL" id="CAB3367147.1"/>
    </source>
</evidence>
<dbReference type="OrthoDB" id="8189990at2759"/>
<feature type="chain" id="PRO_5035877693" description="DUF4773 domain-containing protein" evidence="2">
    <location>
        <begin position="33"/>
        <end position="302"/>
    </location>
</feature>
<accession>A0A8S1CC74</accession>
<protein>
    <recommendedName>
        <fullName evidence="3">DUF4773 domain-containing protein</fullName>
    </recommendedName>
</protein>
<evidence type="ECO:0000259" key="3">
    <source>
        <dbReference type="Pfam" id="PF15998"/>
    </source>
</evidence>
<dbReference type="InterPro" id="IPR031941">
    <property type="entry name" value="DUF4773"/>
</dbReference>
<dbReference type="Proteomes" id="UP000494165">
    <property type="component" value="Unassembled WGS sequence"/>
</dbReference>
<keyword evidence="5" id="KW-1185">Reference proteome</keyword>
<dbReference type="Pfam" id="PF15998">
    <property type="entry name" value="DUF4773"/>
    <property type="match status" value="1"/>
</dbReference>
<dbReference type="AlphaFoldDB" id="A0A8S1CC74"/>
<gene>
    <name evidence="4" type="ORF">CLODIP_2_CD04344</name>
</gene>
<reference evidence="4 5" key="1">
    <citation type="submission" date="2020-04" db="EMBL/GenBank/DDBJ databases">
        <authorList>
            <person name="Alioto T."/>
            <person name="Alioto T."/>
            <person name="Gomez Garrido J."/>
        </authorList>
    </citation>
    <scope>NUCLEOTIDE SEQUENCE [LARGE SCALE GENOMIC DNA]</scope>
</reference>
<evidence type="ECO:0000256" key="2">
    <source>
        <dbReference type="SAM" id="SignalP"/>
    </source>
</evidence>